<accession>S9QNC7</accession>
<keyword evidence="3" id="KW-1185">Reference proteome</keyword>
<name>S9QNC7_CYSF2</name>
<reference evidence="2" key="1">
    <citation type="submission" date="2013-05" db="EMBL/GenBank/DDBJ databases">
        <title>Genome assembly of Cystobacter fuscus DSM 2262.</title>
        <authorList>
            <person name="Sharma G."/>
            <person name="Khatri I."/>
            <person name="Kaur C."/>
            <person name="Mayilraj S."/>
            <person name="Subramanian S."/>
        </authorList>
    </citation>
    <scope>NUCLEOTIDE SEQUENCE [LARGE SCALE GENOMIC DNA]</scope>
    <source>
        <strain evidence="2">DSM 2262</strain>
    </source>
</reference>
<dbReference type="EMBL" id="ANAH02000007">
    <property type="protein sequence ID" value="EPX62794.1"/>
    <property type="molecule type" value="Genomic_DNA"/>
</dbReference>
<sequence length="76" mass="8247">MACWRPRSAPTRGIGSARAAPVSHPRATEKSGGDPALERGMKTMIEQESTVLGKDTGPMREMMNYITRALMASRSP</sequence>
<organism evidence="2 3">
    <name type="scientific">Cystobacter fuscus (strain ATCC 25194 / DSM 2262 / NBRC 100088 / M29)</name>
    <dbReference type="NCBI Taxonomy" id="1242864"/>
    <lineage>
        <taxon>Bacteria</taxon>
        <taxon>Pseudomonadati</taxon>
        <taxon>Myxococcota</taxon>
        <taxon>Myxococcia</taxon>
        <taxon>Myxococcales</taxon>
        <taxon>Cystobacterineae</taxon>
        <taxon>Archangiaceae</taxon>
        <taxon>Cystobacter</taxon>
    </lineage>
</organism>
<feature type="region of interest" description="Disordered" evidence="1">
    <location>
        <begin position="1"/>
        <end position="39"/>
    </location>
</feature>
<feature type="compositionally biased region" description="Basic and acidic residues" evidence="1">
    <location>
        <begin position="26"/>
        <end position="39"/>
    </location>
</feature>
<dbReference type="AlphaFoldDB" id="S9QNC7"/>
<evidence type="ECO:0000313" key="3">
    <source>
        <dbReference type="Proteomes" id="UP000011682"/>
    </source>
</evidence>
<evidence type="ECO:0000256" key="1">
    <source>
        <dbReference type="SAM" id="MobiDB-lite"/>
    </source>
</evidence>
<dbReference type="Proteomes" id="UP000011682">
    <property type="component" value="Unassembled WGS sequence"/>
</dbReference>
<comment type="caution">
    <text evidence="2">The sequence shown here is derived from an EMBL/GenBank/DDBJ whole genome shotgun (WGS) entry which is preliminary data.</text>
</comment>
<evidence type="ECO:0000313" key="2">
    <source>
        <dbReference type="EMBL" id="EPX62794.1"/>
    </source>
</evidence>
<protein>
    <submittedName>
        <fullName evidence="2">Uncharacterized protein</fullName>
    </submittedName>
</protein>
<proteinExistence type="predicted"/>
<gene>
    <name evidence="2" type="ORF">D187_008982</name>
</gene>